<sequence>MDIRLNDKLFEKISTGSKTVEVFLNDEQMKHFGVGDTLAIHRESNDDDYILTSVWSIKKCRTIDEVYQKFPAAAIGLTSTELAQSYSTEAIKRHGLLAIKIRLLKSNFN</sequence>
<dbReference type="Gene3D" id="2.30.130.30">
    <property type="entry name" value="Hypothetical protein"/>
    <property type="match status" value="1"/>
</dbReference>
<dbReference type="AlphaFoldDB" id="A0A0R1VYN6"/>
<dbReference type="InterPro" id="IPR007374">
    <property type="entry name" value="ASCH_domain"/>
</dbReference>
<dbReference type="PATRIC" id="fig|1423750.3.peg.2108"/>
<dbReference type="GeneID" id="98318012"/>
<dbReference type="OrthoDB" id="9790388at2"/>
<evidence type="ECO:0000313" key="3">
    <source>
        <dbReference type="Proteomes" id="UP000051451"/>
    </source>
</evidence>
<proteinExistence type="predicted"/>
<reference evidence="2 3" key="1">
    <citation type="journal article" date="2015" name="Genome Announc.">
        <title>Expanding the biotechnology potential of lactobacilli through comparative genomics of 213 strains and associated genera.</title>
        <authorList>
            <person name="Sun Z."/>
            <person name="Harris H.M."/>
            <person name="McCann A."/>
            <person name="Guo C."/>
            <person name="Argimon S."/>
            <person name="Zhang W."/>
            <person name="Yang X."/>
            <person name="Jeffery I.B."/>
            <person name="Cooney J.C."/>
            <person name="Kagawa T.F."/>
            <person name="Liu W."/>
            <person name="Song Y."/>
            <person name="Salvetti E."/>
            <person name="Wrobel A."/>
            <person name="Rasinkangas P."/>
            <person name="Parkhill J."/>
            <person name="Rea M.C."/>
            <person name="O'Sullivan O."/>
            <person name="Ritari J."/>
            <person name="Douillard F.P."/>
            <person name="Paul Ross R."/>
            <person name="Yang R."/>
            <person name="Briner A.E."/>
            <person name="Felis G.E."/>
            <person name="de Vos W.M."/>
            <person name="Barrangou R."/>
            <person name="Klaenhammer T.R."/>
            <person name="Caufield P.W."/>
            <person name="Cui Y."/>
            <person name="Zhang H."/>
            <person name="O'Toole P.W."/>
        </authorList>
    </citation>
    <scope>NUCLEOTIDE SEQUENCE [LARGE SCALE GENOMIC DNA]</scope>
    <source>
        <strain evidence="2 3">DSM 18630</strain>
    </source>
</reference>
<gene>
    <name evidence="2" type="ORF">FC89_GL002067</name>
</gene>
<dbReference type="Proteomes" id="UP000051451">
    <property type="component" value="Unassembled WGS sequence"/>
</dbReference>
<dbReference type="InterPro" id="IPR015947">
    <property type="entry name" value="PUA-like_sf"/>
</dbReference>
<dbReference type="EMBL" id="AZGB01000003">
    <property type="protein sequence ID" value="KRM07958.1"/>
    <property type="molecule type" value="Genomic_DNA"/>
</dbReference>
<comment type="caution">
    <text evidence="2">The sequence shown here is derived from an EMBL/GenBank/DDBJ whole genome shotgun (WGS) entry which is preliminary data.</text>
</comment>
<keyword evidence="3" id="KW-1185">Reference proteome</keyword>
<organism evidence="2 3">
    <name type="scientific">Liquorilactobacillus ghanensis DSM 18630</name>
    <dbReference type="NCBI Taxonomy" id="1423750"/>
    <lineage>
        <taxon>Bacteria</taxon>
        <taxon>Bacillati</taxon>
        <taxon>Bacillota</taxon>
        <taxon>Bacilli</taxon>
        <taxon>Lactobacillales</taxon>
        <taxon>Lactobacillaceae</taxon>
        <taxon>Liquorilactobacillus</taxon>
    </lineage>
</organism>
<dbReference type="RefSeq" id="WP_057870755.1">
    <property type="nucleotide sequence ID" value="NZ_AZGB01000003.1"/>
</dbReference>
<name>A0A0R1VYN6_9LACO</name>
<dbReference type="Pfam" id="PF04266">
    <property type="entry name" value="ASCH"/>
    <property type="match status" value="1"/>
</dbReference>
<feature type="domain" description="ASCH" evidence="1">
    <location>
        <begin position="5"/>
        <end position="103"/>
    </location>
</feature>
<protein>
    <recommendedName>
        <fullName evidence="1">ASCH domain-containing protein</fullName>
    </recommendedName>
</protein>
<dbReference type="SUPFAM" id="SSF88697">
    <property type="entry name" value="PUA domain-like"/>
    <property type="match status" value="1"/>
</dbReference>
<evidence type="ECO:0000313" key="2">
    <source>
        <dbReference type="EMBL" id="KRM07958.1"/>
    </source>
</evidence>
<accession>A0A0R1VYN6</accession>
<evidence type="ECO:0000259" key="1">
    <source>
        <dbReference type="Pfam" id="PF04266"/>
    </source>
</evidence>
<dbReference type="STRING" id="1423750.FC89_GL002067"/>